<dbReference type="InterPro" id="IPR018247">
    <property type="entry name" value="EF_Hand_1_Ca_BS"/>
</dbReference>
<feature type="compositionally biased region" description="Polar residues" evidence="1">
    <location>
        <begin position="673"/>
        <end position="685"/>
    </location>
</feature>
<dbReference type="PANTHER" id="PTHR12419:SF115">
    <property type="entry name" value="PROTEIN OVARIAN TUMOR LOCUS-RELATED"/>
    <property type="match status" value="1"/>
</dbReference>
<dbReference type="PANTHER" id="PTHR12419">
    <property type="entry name" value="OTU DOMAIN CONTAINING PROTEIN"/>
    <property type="match status" value="1"/>
</dbReference>
<evidence type="ECO:0000256" key="1">
    <source>
        <dbReference type="SAM" id="MobiDB-lite"/>
    </source>
</evidence>
<protein>
    <submittedName>
        <fullName evidence="3">Putative HIN1-like protein</fullName>
    </submittedName>
</protein>
<dbReference type="GO" id="GO:0004843">
    <property type="term" value="F:cysteine-type deubiquitinase activity"/>
    <property type="evidence" value="ECO:0007669"/>
    <property type="project" value="TreeGrafter"/>
</dbReference>
<dbReference type="CDD" id="cd20380">
    <property type="entry name" value="Tudor_TDRD13-like"/>
    <property type="match status" value="1"/>
</dbReference>
<dbReference type="PROSITE" id="PS50802">
    <property type="entry name" value="OTU"/>
    <property type="match status" value="1"/>
</dbReference>
<dbReference type="Gene3D" id="3.90.70.80">
    <property type="match status" value="1"/>
</dbReference>
<accession>A0A2G8JP96</accession>
<feature type="region of interest" description="Disordered" evidence="1">
    <location>
        <begin position="310"/>
        <end position="364"/>
    </location>
</feature>
<feature type="compositionally biased region" description="Low complexity" evidence="1">
    <location>
        <begin position="686"/>
        <end position="704"/>
    </location>
</feature>
<dbReference type="InterPro" id="IPR050704">
    <property type="entry name" value="Peptidase_C85-like"/>
</dbReference>
<evidence type="ECO:0000313" key="4">
    <source>
        <dbReference type="Proteomes" id="UP000230750"/>
    </source>
</evidence>
<dbReference type="OrthoDB" id="10017659at2759"/>
<feature type="compositionally biased region" description="Polar residues" evidence="1">
    <location>
        <begin position="517"/>
        <end position="532"/>
    </location>
</feature>
<dbReference type="EMBL" id="MRZV01001489">
    <property type="protein sequence ID" value="PIK37515.1"/>
    <property type="molecule type" value="Genomic_DNA"/>
</dbReference>
<feature type="region of interest" description="Disordered" evidence="1">
    <location>
        <begin position="385"/>
        <end position="404"/>
    </location>
</feature>
<feature type="region of interest" description="Disordered" evidence="1">
    <location>
        <begin position="673"/>
        <end position="709"/>
    </location>
</feature>
<feature type="region of interest" description="Disordered" evidence="1">
    <location>
        <begin position="517"/>
        <end position="541"/>
    </location>
</feature>
<dbReference type="STRING" id="307972.A0A2G8JP96"/>
<dbReference type="GO" id="GO:0061578">
    <property type="term" value="F:K63-linked deubiquitinase activity"/>
    <property type="evidence" value="ECO:0007669"/>
    <property type="project" value="TreeGrafter"/>
</dbReference>
<name>A0A2G8JP96_STIJA</name>
<dbReference type="InterPro" id="IPR038765">
    <property type="entry name" value="Papain-like_cys_pep_sf"/>
</dbReference>
<comment type="caution">
    <text evidence="3">The sequence shown here is derived from an EMBL/GenBank/DDBJ whole genome shotgun (WGS) entry which is preliminary data.</text>
</comment>
<gene>
    <name evidence="3" type="ORF">BSL78_25648</name>
</gene>
<dbReference type="AlphaFoldDB" id="A0A2G8JP96"/>
<dbReference type="GO" id="GO:0016579">
    <property type="term" value="P:protein deubiquitination"/>
    <property type="evidence" value="ECO:0007669"/>
    <property type="project" value="TreeGrafter"/>
</dbReference>
<evidence type="ECO:0000259" key="2">
    <source>
        <dbReference type="PROSITE" id="PS50802"/>
    </source>
</evidence>
<dbReference type="Proteomes" id="UP000230750">
    <property type="component" value="Unassembled WGS sequence"/>
</dbReference>
<dbReference type="PROSITE" id="PS00018">
    <property type="entry name" value="EF_HAND_1"/>
    <property type="match status" value="1"/>
</dbReference>
<keyword evidence="4" id="KW-1185">Reference proteome</keyword>
<dbReference type="InterPro" id="IPR049770">
    <property type="entry name" value="OTU_Tudor"/>
</dbReference>
<reference evidence="3 4" key="1">
    <citation type="journal article" date="2017" name="PLoS Biol.">
        <title>The sea cucumber genome provides insights into morphological evolution and visceral regeneration.</title>
        <authorList>
            <person name="Zhang X."/>
            <person name="Sun L."/>
            <person name="Yuan J."/>
            <person name="Sun Y."/>
            <person name="Gao Y."/>
            <person name="Zhang L."/>
            <person name="Li S."/>
            <person name="Dai H."/>
            <person name="Hamel J.F."/>
            <person name="Liu C."/>
            <person name="Yu Y."/>
            <person name="Liu S."/>
            <person name="Lin W."/>
            <person name="Guo K."/>
            <person name="Jin S."/>
            <person name="Xu P."/>
            <person name="Storey K.B."/>
            <person name="Huan P."/>
            <person name="Zhang T."/>
            <person name="Zhou Y."/>
            <person name="Zhang J."/>
            <person name="Lin C."/>
            <person name="Li X."/>
            <person name="Xing L."/>
            <person name="Huo D."/>
            <person name="Sun M."/>
            <person name="Wang L."/>
            <person name="Mercier A."/>
            <person name="Li F."/>
            <person name="Yang H."/>
            <person name="Xiang J."/>
        </authorList>
    </citation>
    <scope>NUCLEOTIDE SEQUENCE [LARGE SCALE GENOMIC DNA]</scope>
    <source>
        <strain evidence="3">Shaxun</strain>
        <tissue evidence="3">Muscle</tissue>
    </source>
</reference>
<dbReference type="Pfam" id="PF02338">
    <property type="entry name" value="OTU"/>
    <property type="match status" value="1"/>
</dbReference>
<evidence type="ECO:0000313" key="3">
    <source>
        <dbReference type="EMBL" id="PIK37515.1"/>
    </source>
</evidence>
<feature type="region of interest" description="Disordered" evidence="1">
    <location>
        <begin position="409"/>
        <end position="441"/>
    </location>
</feature>
<organism evidence="3 4">
    <name type="scientific">Stichopus japonicus</name>
    <name type="common">Sea cucumber</name>
    <dbReference type="NCBI Taxonomy" id="307972"/>
    <lineage>
        <taxon>Eukaryota</taxon>
        <taxon>Metazoa</taxon>
        <taxon>Echinodermata</taxon>
        <taxon>Eleutherozoa</taxon>
        <taxon>Echinozoa</taxon>
        <taxon>Holothuroidea</taxon>
        <taxon>Aspidochirotacea</taxon>
        <taxon>Aspidochirotida</taxon>
        <taxon>Stichopodidae</taxon>
        <taxon>Apostichopus</taxon>
    </lineage>
</organism>
<sequence>MFYSPPYVREACISFMSHHREQFEPFIPGSFDHYLYHLKNPKEWAGQVEISALSLLYKRDFLIYQFPGKPPSDVTQNGFDKRIMLCFSHGNHYDSVFTKTFQQNAAVCQAVLYEILYKEVFKVPKEADQAVDILRESASEPAEMDERLKKRPPLPYRVAKALDPEMYRNVEFDSWNENKKDQQQQDLILARGLQFSPGEKCQVSINSDNNKKFFEGHIQEVAPGNGSVTVFIQEIGEKKMLVNFVYWQTVKPTGIYPMVSDIEKEYPEEESIHCLLSTILFSQPMVCLLNNRTFHTLYPSDMQSGRVRQRMPAPHKQQPPRFINRNVNQNEPFRGRGMSNRRGKGYDYHRNNNPNMDDSQDNELENQEFQEALRYIELAERDQMSFPSLPSGSNGPGESTQRASFWSRYRPDHSGRSSVSPTNQHPGTPSPINHPQRDNGNFHNEMEERVLTTQMQHINIEGNTPVDSEVHYTVPSKGGGGGGGEIDMNQMVTMCSDSSQVPPNSWAIPSSIVTSSTGYQITSSSGPSPQTASPQTVYSSSTVSPSVSVGLPFYPMLIPVSDNLIGPINLQLIYHKILMEQIYPQYQRRLCMIQYQQQTTAVPPTYAQIPGHHPVTMFSTMPVVHNSMGHMQPMMTSQDTGQLMVENQVTASSSISEEADEGDDRLISTGQEASSQQFTDVQYQHQSALSSHSSSPSIHPIQASLHPSGPHVIYQQPPGAINQVPSMAPYVVPNVSQWQAQIPYANPGKMNPVNIQSNSQVTLLANNSPLHISQMPQQQHLVHQGGPLMTPSVHGLAPASMYTSS</sequence>
<feature type="compositionally biased region" description="Polar residues" evidence="1">
    <location>
        <begin position="416"/>
        <end position="441"/>
    </location>
</feature>
<dbReference type="InterPro" id="IPR003323">
    <property type="entry name" value="OTU_dom"/>
</dbReference>
<feature type="domain" description="OTU" evidence="2">
    <location>
        <begin position="1"/>
        <end position="99"/>
    </location>
</feature>
<proteinExistence type="predicted"/>
<dbReference type="SUPFAM" id="SSF54001">
    <property type="entry name" value="Cysteine proteinases"/>
    <property type="match status" value="1"/>
</dbReference>